<keyword evidence="1" id="KW-1133">Transmembrane helix</keyword>
<evidence type="ECO:0000256" key="1">
    <source>
        <dbReference type="SAM" id="Phobius"/>
    </source>
</evidence>
<evidence type="ECO:0000313" key="3">
    <source>
        <dbReference type="Proteomes" id="UP000199400"/>
    </source>
</evidence>
<evidence type="ECO:0000313" key="2">
    <source>
        <dbReference type="EMBL" id="SFD85323.1"/>
    </source>
</evidence>
<dbReference type="EMBL" id="FOMX01000005">
    <property type="protein sequence ID" value="SFD85323.1"/>
    <property type="molecule type" value="Genomic_DNA"/>
</dbReference>
<gene>
    <name evidence="2" type="ORF">SAMN02745121_01872</name>
</gene>
<dbReference type="AlphaFoldDB" id="A0A1I1VWC1"/>
<keyword evidence="1" id="KW-0472">Membrane</keyword>
<feature type="transmembrane region" description="Helical" evidence="1">
    <location>
        <begin position="12"/>
        <end position="36"/>
    </location>
</feature>
<keyword evidence="1" id="KW-0812">Transmembrane</keyword>
<protein>
    <submittedName>
        <fullName evidence="2">Uncharacterized protein</fullName>
    </submittedName>
</protein>
<reference evidence="3" key="1">
    <citation type="submission" date="2016-10" db="EMBL/GenBank/DDBJ databases">
        <authorList>
            <person name="Varghese N."/>
            <person name="Submissions S."/>
        </authorList>
    </citation>
    <scope>NUCLEOTIDE SEQUENCE [LARGE SCALE GENOMIC DNA]</scope>
    <source>
        <strain evidence="3">ATCC 25963</strain>
    </source>
</reference>
<sequence>MRRTADFAAIEIVFMILATVIQFLGQATLVCVLAIAANPAEDTSEPGEEAAREADVPESRLCTDGRHVPVVYRSSNPDICIRRCLGGTPRPDLSSCHKVALEELGCKAVVTI</sequence>
<accession>A0A1I1VWC1</accession>
<organism evidence="2 3">
    <name type="scientific">Nannocystis exedens</name>
    <dbReference type="NCBI Taxonomy" id="54"/>
    <lineage>
        <taxon>Bacteria</taxon>
        <taxon>Pseudomonadati</taxon>
        <taxon>Myxococcota</taxon>
        <taxon>Polyangia</taxon>
        <taxon>Nannocystales</taxon>
        <taxon>Nannocystaceae</taxon>
        <taxon>Nannocystis</taxon>
    </lineage>
</organism>
<proteinExistence type="predicted"/>
<name>A0A1I1VWC1_9BACT</name>
<dbReference type="RefSeq" id="WP_096330672.1">
    <property type="nucleotide sequence ID" value="NZ_FOMX01000005.1"/>
</dbReference>
<keyword evidence="3" id="KW-1185">Reference proteome</keyword>
<dbReference type="Proteomes" id="UP000199400">
    <property type="component" value="Unassembled WGS sequence"/>
</dbReference>